<dbReference type="AlphaFoldDB" id="A0AAN9HKC5"/>
<name>A0AAN9HKC5_CROPI</name>
<organism evidence="1 2">
    <name type="scientific">Crotalaria pallida</name>
    <name type="common">Smooth rattlebox</name>
    <name type="synonym">Crotalaria striata</name>
    <dbReference type="NCBI Taxonomy" id="3830"/>
    <lineage>
        <taxon>Eukaryota</taxon>
        <taxon>Viridiplantae</taxon>
        <taxon>Streptophyta</taxon>
        <taxon>Embryophyta</taxon>
        <taxon>Tracheophyta</taxon>
        <taxon>Spermatophyta</taxon>
        <taxon>Magnoliopsida</taxon>
        <taxon>eudicotyledons</taxon>
        <taxon>Gunneridae</taxon>
        <taxon>Pentapetalae</taxon>
        <taxon>rosids</taxon>
        <taxon>fabids</taxon>
        <taxon>Fabales</taxon>
        <taxon>Fabaceae</taxon>
        <taxon>Papilionoideae</taxon>
        <taxon>50 kb inversion clade</taxon>
        <taxon>genistoids sensu lato</taxon>
        <taxon>core genistoids</taxon>
        <taxon>Crotalarieae</taxon>
        <taxon>Crotalaria</taxon>
    </lineage>
</organism>
<dbReference type="Proteomes" id="UP001372338">
    <property type="component" value="Unassembled WGS sequence"/>
</dbReference>
<proteinExistence type="predicted"/>
<protein>
    <submittedName>
        <fullName evidence="1">Uncharacterized protein</fullName>
    </submittedName>
</protein>
<keyword evidence="2" id="KW-1185">Reference proteome</keyword>
<sequence>MGVRFFNLGGIRLFFDDKREGNSDLSFDYRRRTLLILSIRAGNGRGYSHYALTRRVGKKDVMLFFHFILSKGKAKPSALHCRGKGDTVPKGWLVLVTETDTDKVLFMRDPLLTLIIPTSKRSGCSFIQGQRGE</sequence>
<comment type="caution">
    <text evidence="1">The sequence shown here is derived from an EMBL/GenBank/DDBJ whole genome shotgun (WGS) entry which is preliminary data.</text>
</comment>
<evidence type="ECO:0000313" key="2">
    <source>
        <dbReference type="Proteomes" id="UP001372338"/>
    </source>
</evidence>
<dbReference type="EMBL" id="JAYWIO010000014">
    <property type="protein sequence ID" value="KAK7239717.1"/>
    <property type="molecule type" value="Genomic_DNA"/>
</dbReference>
<gene>
    <name evidence="1" type="ORF">RIF29_43369</name>
</gene>
<accession>A0AAN9HKC5</accession>
<reference evidence="1 2" key="1">
    <citation type="submission" date="2024-01" db="EMBL/GenBank/DDBJ databases">
        <title>The genomes of 5 underutilized Papilionoideae crops provide insights into root nodulation and disease resistanc.</title>
        <authorList>
            <person name="Yuan L."/>
        </authorList>
    </citation>
    <scope>NUCLEOTIDE SEQUENCE [LARGE SCALE GENOMIC DNA]</scope>
    <source>
        <strain evidence="1">ZHUSHIDOU_FW_LH</strain>
        <tissue evidence="1">Leaf</tissue>
    </source>
</reference>
<evidence type="ECO:0000313" key="1">
    <source>
        <dbReference type="EMBL" id="KAK7239717.1"/>
    </source>
</evidence>